<gene>
    <name evidence="2" type="ORF">H9Y04_08970</name>
</gene>
<evidence type="ECO:0000256" key="1">
    <source>
        <dbReference type="SAM" id="MobiDB-lite"/>
    </source>
</evidence>
<dbReference type="Proteomes" id="UP000642284">
    <property type="component" value="Unassembled WGS sequence"/>
</dbReference>
<comment type="caution">
    <text evidence="2">The sequence shown here is derived from an EMBL/GenBank/DDBJ whole genome shotgun (WGS) entry which is preliminary data.</text>
</comment>
<reference evidence="2 3" key="1">
    <citation type="submission" date="2020-08" db="EMBL/GenBank/DDBJ databases">
        <title>Genemic of Streptomyces polyaspartic.</title>
        <authorList>
            <person name="Liu W."/>
        </authorList>
    </citation>
    <scope>NUCLEOTIDE SEQUENCE [LARGE SCALE GENOMIC DNA]</scope>
    <source>
        <strain evidence="2 3">TRM66268-LWL</strain>
    </source>
</reference>
<evidence type="ECO:0000313" key="3">
    <source>
        <dbReference type="Proteomes" id="UP000642284"/>
    </source>
</evidence>
<dbReference type="RefSeq" id="WP_187813203.1">
    <property type="nucleotide sequence ID" value="NZ_JACTVJ010000005.1"/>
</dbReference>
<protein>
    <recommendedName>
        <fullName evidence="4">UL36 very large tegument protein</fullName>
    </recommendedName>
</protein>
<feature type="compositionally biased region" description="Low complexity" evidence="1">
    <location>
        <begin position="224"/>
        <end position="256"/>
    </location>
</feature>
<evidence type="ECO:0008006" key="4">
    <source>
        <dbReference type="Google" id="ProtNLM"/>
    </source>
</evidence>
<keyword evidence="3" id="KW-1185">Reference proteome</keyword>
<accession>A0ABR7SCV6</accession>
<feature type="region of interest" description="Disordered" evidence="1">
    <location>
        <begin position="184"/>
        <end position="261"/>
    </location>
</feature>
<dbReference type="EMBL" id="JACTVJ010000005">
    <property type="protein sequence ID" value="MBC9712704.1"/>
    <property type="molecule type" value="Genomic_DNA"/>
</dbReference>
<evidence type="ECO:0000313" key="2">
    <source>
        <dbReference type="EMBL" id="MBC9712704.1"/>
    </source>
</evidence>
<proteinExistence type="predicted"/>
<organism evidence="2 3">
    <name type="scientific">Streptomyces polyasparticus</name>
    <dbReference type="NCBI Taxonomy" id="2767826"/>
    <lineage>
        <taxon>Bacteria</taxon>
        <taxon>Bacillati</taxon>
        <taxon>Actinomycetota</taxon>
        <taxon>Actinomycetes</taxon>
        <taxon>Kitasatosporales</taxon>
        <taxon>Streptomycetaceae</taxon>
        <taxon>Streptomyces</taxon>
    </lineage>
</organism>
<name>A0ABR7SCV6_9ACTN</name>
<sequence>MAAGQHADPAREFADYLRGLVGRIDQDGGWCGVFLRRDPDGMRACLQGREAPPWDVVEALLHDLAAAYGRETATRELTHARALHQRLLRHVDTRPGARERLAERLDLMLKEQHYAAERQAELVELLQSASPFDAERLRLDLAWAQDDHERATARAAELRMRLHQVAGPARQTVPRPEAPFCAPRQAAEAAPRAEDATQEASGGHRFARRGARYAPGGEEASVMPPTAAPAAPRGARYGQAPEPAARTAPPGTAPGPDVRSTTATVAQLISLRSAGRTGEAHVLLCEAARRPPEQLPLLAEELFRAGLGADWATLLWEAASLPPADLVAVADALAAAGRSEDSGRLLRQGVGRPASEIGEAALVMADAGRRGQAEVLLEAFLRVRTPEEAARIVAADPDRLIPPLLKAAESVSGNCRRDLSHALRVAGYRP</sequence>